<reference evidence="2" key="1">
    <citation type="submission" date="2016-06" db="EMBL/GenBank/DDBJ databases">
        <title>Complete genome sequence of Actinoalloteichus fjordicus DSM 46855 (=ADI127-17), type strain of the new species Actinoalloteichus fjordicus.</title>
        <authorList>
            <person name="Ruckert C."/>
            <person name="Nouioui I."/>
            <person name="Willmese J."/>
            <person name="van Wezel G."/>
            <person name="Klenk H.-P."/>
            <person name="Kalinowski J."/>
            <person name="Zotchev S.B."/>
        </authorList>
    </citation>
    <scope>NUCLEOTIDE SEQUENCE [LARGE SCALE GENOMIC DNA]</scope>
    <source>
        <strain evidence="2">ADI127-7</strain>
    </source>
</reference>
<dbReference type="Pfam" id="PF13714">
    <property type="entry name" value="PEP_mutase"/>
    <property type="match status" value="1"/>
</dbReference>
<dbReference type="PANTHER" id="PTHR42905">
    <property type="entry name" value="PHOSPHOENOLPYRUVATE CARBOXYLASE"/>
    <property type="match status" value="1"/>
</dbReference>
<protein>
    <submittedName>
        <fullName evidence="1">PEP phosphonomutase-like enzyme</fullName>
    </submittedName>
</protein>
<evidence type="ECO:0000313" key="1">
    <source>
        <dbReference type="EMBL" id="APU14892.1"/>
    </source>
</evidence>
<dbReference type="KEGG" id="acad:UA74_14170"/>
<dbReference type="RefSeq" id="WP_075740669.1">
    <property type="nucleotide sequence ID" value="NZ_CP016076.1"/>
</dbReference>
<dbReference type="AlphaFoldDB" id="A0AAC9LC75"/>
<gene>
    <name evidence="1" type="ORF">UA74_14170</name>
</gene>
<dbReference type="EMBL" id="CP016076">
    <property type="protein sequence ID" value="APU14892.1"/>
    <property type="molecule type" value="Genomic_DNA"/>
</dbReference>
<dbReference type="CDD" id="cd00377">
    <property type="entry name" value="ICL_PEPM"/>
    <property type="match status" value="1"/>
</dbReference>
<organism evidence="1 2">
    <name type="scientific">Actinoalloteichus fjordicus</name>
    <dbReference type="NCBI Taxonomy" id="1612552"/>
    <lineage>
        <taxon>Bacteria</taxon>
        <taxon>Bacillati</taxon>
        <taxon>Actinomycetota</taxon>
        <taxon>Actinomycetes</taxon>
        <taxon>Pseudonocardiales</taxon>
        <taxon>Pseudonocardiaceae</taxon>
        <taxon>Actinoalloteichus</taxon>
    </lineage>
</organism>
<dbReference type="InterPro" id="IPR039556">
    <property type="entry name" value="ICL/PEPM"/>
</dbReference>
<keyword evidence="2" id="KW-1185">Reference proteome</keyword>
<proteinExistence type="predicted"/>
<name>A0AAC9LC75_9PSEU</name>
<dbReference type="GO" id="GO:0003824">
    <property type="term" value="F:catalytic activity"/>
    <property type="evidence" value="ECO:0007669"/>
    <property type="project" value="InterPro"/>
</dbReference>
<dbReference type="InterPro" id="IPR015813">
    <property type="entry name" value="Pyrv/PenolPyrv_kinase-like_dom"/>
</dbReference>
<dbReference type="SUPFAM" id="SSF51621">
    <property type="entry name" value="Phosphoenolpyruvate/pyruvate domain"/>
    <property type="match status" value="1"/>
</dbReference>
<dbReference type="Gene3D" id="3.20.20.60">
    <property type="entry name" value="Phosphoenolpyruvate-binding domains"/>
    <property type="match status" value="1"/>
</dbReference>
<sequence length="265" mass="27157">MKRTEASRVFHALHHGTVPLLLPNAWDHSSGAALVAAGFAAVGTTSLGVAASVGLPDGRGVSLTATTALARLLVELPVPVTVDIEAGLHDDPTAVAQWAAELAALGIAGVNVEDGRPDGLADVDSQCELIAEIAARAPALFLNARVDTHWLVAEPPSVQAALVRARRYAAAGADGVFVPGITEPADVAVLVEALPVPLNVLFQPGGLGVDRLAELGVRRISTGSLLFRTAVAAAVDTAVALREGAPIASAAYSYAEITRFAEHRA</sequence>
<dbReference type="PANTHER" id="PTHR42905:SF16">
    <property type="entry name" value="CARBOXYPHOSPHONOENOLPYRUVATE PHOSPHONOMUTASE-LIKE PROTEIN (AFU_ORTHOLOGUE AFUA_5G07230)"/>
    <property type="match status" value="1"/>
</dbReference>
<evidence type="ECO:0000313" key="2">
    <source>
        <dbReference type="Proteomes" id="UP000185511"/>
    </source>
</evidence>
<dbReference type="Proteomes" id="UP000185511">
    <property type="component" value="Chromosome"/>
</dbReference>
<accession>A0AAC9LC75</accession>
<dbReference type="InterPro" id="IPR040442">
    <property type="entry name" value="Pyrv_kinase-like_dom_sf"/>
</dbReference>